<evidence type="ECO:0000256" key="5">
    <source>
        <dbReference type="RuleBase" id="RU003847"/>
    </source>
</evidence>
<dbReference type="InterPro" id="IPR004811">
    <property type="entry name" value="RelA/Spo_fam"/>
</dbReference>
<reference evidence="9" key="1">
    <citation type="submission" date="2022-07" db="EMBL/GenBank/DDBJ databases">
        <title>Complete genome sequence of Salinispirillum sp. LH10-3-1 capable of multiple carbohydrate inversion isolated from a soda lake.</title>
        <authorList>
            <person name="Liu J."/>
            <person name="Zhai Y."/>
            <person name="Zhang H."/>
            <person name="Yang H."/>
            <person name="Qu J."/>
            <person name="Li J."/>
        </authorList>
    </citation>
    <scope>NUCLEOTIDE SEQUENCE</scope>
    <source>
        <strain evidence="9">LH 10-3-1</strain>
    </source>
</reference>
<dbReference type="Pfam" id="PF13328">
    <property type="entry name" value="HD_4"/>
    <property type="match status" value="1"/>
</dbReference>
<evidence type="ECO:0000313" key="9">
    <source>
        <dbReference type="EMBL" id="WLD58392.1"/>
    </source>
</evidence>
<evidence type="ECO:0000259" key="6">
    <source>
        <dbReference type="PROSITE" id="PS51671"/>
    </source>
</evidence>
<proteinExistence type="inferred from homology"/>
<dbReference type="GO" id="GO:0008893">
    <property type="term" value="F:guanosine-3',5'-bis(diphosphate) 3'-diphosphatase activity"/>
    <property type="evidence" value="ECO:0007669"/>
    <property type="project" value="UniProtKB-EC"/>
</dbReference>
<dbReference type="PROSITE" id="PS51880">
    <property type="entry name" value="TGS"/>
    <property type="match status" value="1"/>
</dbReference>
<dbReference type="GO" id="GO:0008728">
    <property type="term" value="F:GTP diphosphokinase activity"/>
    <property type="evidence" value="ECO:0007669"/>
    <property type="project" value="TreeGrafter"/>
</dbReference>
<dbReference type="Pfam" id="PF04607">
    <property type="entry name" value="RelA_SpoT"/>
    <property type="match status" value="1"/>
</dbReference>
<dbReference type="SUPFAM" id="SSF55021">
    <property type="entry name" value="ACT-like"/>
    <property type="match status" value="1"/>
</dbReference>
<dbReference type="InterPro" id="IPR045600">
    <property type="entry name" value="RelA/SpoT_AH_RIS"/>
</dbReference>
<dbReference type="AlphaFoldDB" id="A0AB38YGP5"/>
<dbReference type="InterPro" id="IPR004095">
    <property type="entry name" value="TGS"/>
</dbReference>
<dbReference type="EMBL" id="CP101717">
    <property type="protein sequence ID" value="WLD58392.1"/>
    <property type="molecule type" value="Genomic_DNA"/>
</dbReference>
<dbReference type="SUPFAM" id="SSF109604">
    <property type="entry name" value="HD-domain/PDEase-like"/>
    <property type="match status" value="1"/>
</dbReference>
<evidence type="ECO:0000259" key="7">
    <source>
        <dbReference type="PROSITE" id="PS51831"/>
    </source>
</evidence>
<dbReference type="GO" id="GO:0042594">
    <property type="term" value="P:response to starvation"/>
    <property type="evidence" value="ECO:0007669"/>
    <property type="project" value="TreeGrafter"/>
</dbReference>
<dbReference type="InterPro" id="IPR002912">
    <property type="entry name" value="ACT_dom"/>
</dbReference>
<name>A0AB38YGP5_9GAMM</name>
<evidence type="ECO:0000256" key="3">
    <source>
        <dbReference type="ARBA" id="ARBA00024387"/>
    </source>
</evidence>
<dbReference type="GO" id="GO:0015969">
    <property type="term" value="P:guanosine tetraphosphate metabolic process"/>
    <property type="evidence" value="ECO:0007669"/>
    <property type="project" value="InterPro"/>
</dbReference>
<comment type="function">
    <text evidence="5">In eubacteria ppGpp (guanosine 3'-diphosphate 5'-diphosphate) is a mediator of the stringent response that coordinates a variety of cellular activities in response to changes in nutritional abundance.</text>
</comment>
<dbReference type="Gene3D" id="3.10.20.30">
    <property type="match status" value="1"/>
</dbReference>
<dbReference type="Gene3D" id="1.10.3210.10">
    <property type="entry name" value="Hypothetical protein af1432"/>
    <property type="match status" value="1"/>
</dbReference>
<dbReference type="Pfam" id="PF13291">
    <property type="entry name" value="ACT_4"/>
    <property type="match status" value="1"/>
</dbReference>
<evidence type="ECO:0000256" key="4">
    <source>
        <dbReference type="ARBA" id="ARBA00047968"/>
    </source>
</evidence>
<dbReference type="CDD" id="cd05399">
    <property type="entry name" value="NT_Rel-Spo_like"/>
    <property type="match status" value="1"/>
</dbReference>
<dbReference type="InterPro" id="IPR007685">
    <property type="entry name" value="RelA_SpoT"/>
</dbReference>
<dbReference type="EC" id="3.1.7.2" evidence="3"/>
<dbReference type="RefSeq" id="WP_304995678.1">
    <property type="nucleotide sequence ID" value="NZ_CP101717.1"/>
</dbReference>
<dbReference type="PROSITE" id="PS51831">
    <property type="entry name" value="HD"/>
    <property type="match status" value="1"/>
</dbReference>
<evidence type="ECO:0000256" key="1">
    <source>
        <dbReference type="ARBA" id="ARBA00022801"/>
    </source>
</evidence>
<dbReference type="GO" id="GO:0015949">
    <property type="term" value="P:nucleobase-containing small molecule interconversion"/>
    <property type="evidence" value="ECO:0007669"/>
    <property type="project" value="UniProtKB-ARBA"/>
</dbReference>
<feature type="domain" description="TGS" evidence="8">
    <location>
        <begin position="388"/>
        <end position="449"/>
    </location>
</feature>
<evidence type="ECO:0000259" key="8">
    <source>
        <dbReference type="PROSITE" id="PS51880"/>
    </source>
</evidence>
<dbReference type="FunFam" id="3.30.460.10:FF:000001">
    <property type="entry name" value="GTP pyrophosphokinase RelA"/>
    <property type="match status" value="1"/>
</dbReference>
<dbReference type="Gene3D" id="3.30.460.10">
    <property type="entry name" value="Beta Polymerase, domain 2"/>
    <property type="match status" value="1"/>
</dbReference>
<dbReference type="Gene3D" id="3.30.70.260">
    <property type="match status" value="1"/>
</dbReference>
<dbReference type="FunFam" id="1.10.3210.10:FF:000001">
    <property type="entry name" value="GTP pyrophosphokinase RelA"/>
    <property type="match status" value="1"/>
</dbReference>
<comment type="similarity">
    <text evidence="5">Belongs to the relA/spoT family.</text>
</comment>
<protein>
    <recommendedName>
        <fullName evidence="3">guanosine-3',5'-bis(diphosphate) 3'-diphosphatase</fullName>
        <ecNumber evidence="3">3.1.7.2</ecNumber>
    </recommendedName>
</protein>
<dbReference type="InterPro" id="IPR043519">
    <property type="entry name" value="NT_sf"/>
</dbReference>
<feature type="domain" description="HD" evidence="7">
    <location>
        <begin position="45"/>
        <end position="144"/>
    </location>
</feature>
<dbReference type="GO" id="GO:0005886">
    <property type="term" value="C:plasma membrane"/>
    <property type="evidence" value="ECO:0007669"/>
    <property type="project" value="TreeGrafter"/>
</dbReference>
<dbReference type="CDD" id="cd04876">
    <property type="entry name" value="ACT_RelA-SpoT"/>
    <property type="match status" value="1"/>
</dbReference>
<comment type="pathway">
    <text evidence="2">Purine metabolism; ppGpp biosynthesis; ppGpp from GDP: step 1/1.</text>
</comment>
<dbReference type="PANTHER" id="PTHR21262">
    <property type="entry name" value="GUANOSINE-3',5'-BIS DIPHOSPHATE 3'-PYROPHOSPHOHYDROLASE"/>
    <property type="match status" value="1"/>
</dbReference>
<dbReference type="InterPro" id="IPR006674">
    <property type="entry name" value="HD_domain"/>
</dbReference>
<dbReference type="InterPro" id="IPR045865">
    <property type="entry name" value="ACT-like_dom_sf"/>
</dbReference>
<dbReference type="InterPro" id="IPR003607">
    <property type="entry name" value="HD/PDEase_dom"/>
</dbReference>
<dbReference type="SMART" id="SM00471">
    <property type="entry name" value="HDc"/>
    <property type="match status" value="1"/>
</dbReference>
<dbReference type="NCBIfam" id="TIGR00691">
    <property type="entry name" value="spoT_relA"/>
    <property type="match status" value="1"/>
</dbReference>
<dbReference type="InterPro" id="IPR033655">
    <property type="entry name" value="TGS_RelA/SpoT"/>
</dbReference>
<organism evidence="9">
    <name type="scientific">Salinispirillum sp. LH 10-3-1</name>
    <dbReference type="NCBI Taxonomy" id="2952525"/>
    <lineage>
        <taxon>Bacteria</taxon>
        <taxon>Pseudomonadati</taxon>
        <taxon>Pseudomonadota</taxon>
        <taxon>Gammaproteobacteria</taxon>
        <taxon>Oceanospirillales</taxon>
        <taxon>Saccharospirillaceae</taxon>
        <taxon>Salinispirillum</taxon>
    </lineage>
</organism>
<sequence length="707" mass="80043">MPTIDALASRLQSYLSPEKINRVRRAYYFAEQAHYGQKRASDEPYIIHPLAVANVLAKMHMDHQSLMAAMLHDVLEDTPMTREAMARQFGDGVADLVDGVSKLTHLEFEDKRHEMAENFQKMAMAMAKDLRVILVKLADRLHNMRTLAPLRPDKKRRIAQETLDIYAPIAQRLGINDIRVELENLSFAAIYPMRARCISAAITKARGNRREVVEQIQGMLRKRLEEFSLADSQVYGREKHLYSIYQKMKEQHKPFKEIMDVYAIRIVTDSVEDCYKALGAVHSLFNPVFKRFKDYIAVPKVNGYQSLHTTVIGFNGIHIEVQIRTHDMDAMANHGIAAHWLYKENDSENPTPTQARARRWINGLLEIQQQANSSIEFIEHVKIDLFPDEIYVFTPKGRIMELPKGATPVDFAYAVHTDVGNSCVGCLVNRKYWPLSQPLESGDSVKIITAKTAHPNTAWLNFVVTGKAKSAIRHYLKTMHEAESEDIGKKLLIKAMGQFELEFADITDAQWRALLDDLEVPTLEHLFSDVGMGTRLSFVVARRLAQQVSNNESIAASRRASAVTLRGTEKLILNYAKCCAPIPGDPIVGVISKGKGLVIHRETCKNIADIRDDQQRCVHLEWDDEMGGDFHAELRIIVHSQRGVLANVASAIANANSNIDTVNMEEKDASVSQILVSVSVNNRVHLANVMRRVRRLAEVVRVYRVLR</sequence>
<evidence type="ECO:0000256" key="2">
    <source>
        <dbReference type="ARBA" id="ARBA00024329"/>
    </source>
</evidence>
<dbReference type="FunFam" id="3.10.20.30:FF:000002">
    <property type="entry name" value="GTP pyrophosphokinase (RelA/SpoT)"/>
    <property type="match status" value="1"/>
</dbReference>
<dbReference type="PROSITE" id="PS51671">
    <property type="entry name" value="ACT"/>
    <property type="match status" value="1"/>
</dbReference>
<feature type="domain" description="ACT" evidence="6">
    <location>
        <begin position="633"/>
        <end position="707"/>
    </location>
</feature>
<dbReference type="Pfam" id="PF19296">
    <property type="entry name" value="RelA_AH_RIS"/>
    <property type="match status" value="1"/>
</dbReference>
<dbReference type="PANTHER" id="PTHR21262:SF36">
    <property type="entry name" value="BIFUNCTIONAL (P)PPGPP SYNTHASE_HYDROLASE SPOT"/>
    <property type="match status" value="1"/>
</dbReference>
<dbReference type="SMART" id="SM00954">
    <property type="entry name" value="RelA_SpoT"/>
    <property type="match status" value="1"/>
</dbReference>
<comment type="catalytic activity">
    <reaction evidence="4">
        <text>guanosine 3',5'-bis(diphosphate) + H2O = GDP + diphosphate + H(+)</text>
        <dbReference type="Rhea" id="RHEA:14253"/>
        <dbReference type="ChEBI" id="CHEBI:15377"/>
        <dbReference type="ChEBI" id="CHEBI:15378"/>
        <dbReference type="ChEBI" id="CHEBI:33019"/>
        <dbReference type="ChEBI" id="CHEBI:58189"/>
        <dbReference type="ChEBI" id="CHEBI:77828"/>
        <dbReference type="EC" id="3.1.7.2"/>
    </reaction>
</comment>
<dbReference type="CDD" id="cd01668">
    <property type="entry name" value="TGS_RSH"/>
    <property type="match status" value="1"/>
</dbReference>
<accession>A0AB38YGP5</accession>
<dbReference type="InterPro" id="IPR012676">
    <property type="entry name" value="TGS-like"/>
</dbReference>
<dbReference type="SUPFAM" id="SSF81271">
    <property type="entry name" value="TGS-like"/>
    <property type="match status" value="1"/>
</dbReference>
<dbReference type="InterPro" id="IPR012675">
    <property type="entry name" value="Beta-grasp_dom_sf"/>
</dbReference>
<keyword evidence="1" id="KW-0378">Hydrolase</keyword>
<gene>
    <name evidence="9" type="ORF">NFC81_01025</name>
</gene>
<dbReference type="SUPFAM" id="SSF81301">
    <property type="entry name" value="Nucleotidyltransferase"/>
    <property type="match status" value="1"/>
</dbReference>
<dbReference type="CDD" id="cd00077">
    <property type="entry name" value="HDc"/>
    <property type="match status" value="1"/>
</dbReference>
<dbReference type="Pfam" id="PF02824">
    <property type="entry name" value="TGS"/>
    <property type="match status" value="1"/>
</dbReference>